<evidence type="ECO:0000313" key="9">
    <source>
        <dbReference type="EMBL" id="GAA4004440.1"/>
    </source>
</evidence>
<gene>
    <name evidence="9" type="ORF">GCM10022211_15460</name>
</gene>
<dbReference type="InterPro" id="IPR012910">
    <property type="entry name" value="Plug_dom"/>
</dbReference>
<accession>A0ABP7RZD9</accession>
<dbReference type="NCBIfam" id="TIGR01782">
    <property type="entry name" value="TonB-Xanth-Caul"/>
    <property type="match status" value="1"/>
</dbReference>
<evidence type="ECO:0000259" key="8">
    <source>
        <dbReference type="Pfam" id="PF07715"/>
    </source>
</evidence>
<keyword evidence="3" id="KW-0998">Cell outer membrane</keyword>
<dbReference type="InterPro" id="IPR036942">
    <property type="entry name" value="Beta-barrel_TonB_sf"/>
</dbReference>
<dbReference type="Gene3D" id="2.40.170.20">
    <property type="entry name" value="TonB-dependent receptor, beta-barrel domain"/>
    <property type="match status" value="1"/>
</dbReference>
<feature type="chain" id="PRO_5046139325" evidence="6">
    <location>
        <begin position="25"/>
        <end position="946"/>
    </location>
</feature>
<name>A0ABP7RZD9_9SPHN</name>
<evidence type="ECO:0000256" key="3">
    <source>
        <dbReference type="ARBA" id="ARBA00023237"/>
    </source>
</evidence>
<dbReference type="InterPro" id="IPR010104">
    <property type="entry name" value="TonB_rcpt_bac"/>
</dbReference>
<protein>
    <submittedName>
        <fullName evidence="9">TonB-dependent receptor</fullName>
    </submittedName>
</protein>
<proteinExistence type="inferred from homology"/>
<keyword evidence="10" id="KW-1185">Reference proteome</keyword>
<organism evidence="9 10">
    <name type="scientific">Sphingomonas humi</name>
    <dbReference type="NCBI Taxonomy" id="335630"/>
    <lineage>
        <taxon>Bacteria</taxon>
        <taxon>Pseudomonadati</taxon>
        <taxon>Pseudomonadota</taxon>
        <taxon>Alphaproteobacteria</taxon>
        <taxon>Sphingomonadales</taxon>
        <taxon>Sphingomonadaceae</taxon>
        <taxon>Sphingomonas</taxon>
    </lineage>
</organism>
<dbReference type="InterPro" id="IPR000531">
    <property type="entry name" value="Beta-barrel_TonB"/>
</dbReference>
<dbReference type="Pfam" id="PF00593">
    <property type="entry name" value="TonB_dep_Rec_b-barrel"/>
    <property type="match status" value="1"/>
</dbReference>
<dbReference type="PANTHER" id="PTHR40980">
    <property type="entry name" value="PLUG DOMAIN-CONTAINING PROTEIN"/>
    <property type="match status" value="1"/>
</dbReference>
<feature type="region of interest" description="Disordered" evidence="5">
    <location>
        <begin position="27"/>
        <end position="56"/>
    </location>
</feature>
<evidence type="ECO:0000256" key="5">
    <source>
        <dbReference type="SAM" id="MobiDB-lite"/>
    </source>
</evidence>
<evidence type="ECO:0000256" key="1">
    <source>
        <dbReference type="ARBA" id="ARBA00004442"/>
    </source>
</evidence>
<dbReference type="PANTHER" id="PTHR40980:SF3">
    <property type="entry name" value="TONB-DEPENDENT RECEPTOR-LIKE BETA-BARREL DOMAIN-CONTAINING PROTEIN"/>
    <property type="match status" value="1"/>
</dbReference>
<dbReference type="Gene3D" id="2.170.130.10">
    <property type="entry name" value="TonB-dependent receptor, plug domain"/>
    <property type="match status" value="1"/>
</dbReference>
<comment type="caution">
    <text evidence="9">The sequence shown here is derived from an EMBL/GenBank/DDBJ whole genome shotgun (WGS) entry which is preliminary data.</text>
</comment>
<feature type="domain" description="TonB-dependent receptor plug" evidence="8">
    <location>
        <begin position="75"/>
        <end position="171"/>
    </location>
</feature>
<keyword evidence="2 4" id="KW-0472">Membrane</keyword>
<keyword evidence="4" id="KW-0798">TonB box</keyword>
<sequence length="946" mass="103964">MRIRTLALATASFTVLAAATPAVAQQAAQPGPAQPSASAPQDVASGPAADAAADDSQTVVVTGLRRSLQSAQNIKRNSDQIVDAIVAEDIGKLPDIAVSDTAARIPGIQVERSGGEASNVLLRGLDEVYYTTTYNGREIFTAETRSVALQDFPAGGISAIEAFKTSSANLVEPGLAGLVNVRSRRPFDFSGTEVAGSVWAVYPRQSRDFQPNAQLLLSDRWQTGAGEVGALINFSYTRLHYQDSIRRHGFFIADLAGGRSPDWPEIRYGEGDRWRPSINGALQWRPSPDLEFYAEGLWQGYRENVSDRMWAQPLWGGNTYSNIVFDQGSNRIISGTVTTPYGCCGGNQTWGFQGATKRRTNTYQFAVGGRYDAGPLLITADVARTDSQFDLRTESIDYEINRNNYSVDWFTGRPGGSGPTFQVRGLNFADPSIYNYRGLFEDYLTAKGDDWQARLDFTYEPAGLSFLKSLQWGVRFVDRNAGANAGDVYYNLRERGIPISAVPLDYVLYDPAFRGDNNKPSPITWLSPTFDSVWSNLRALRQFNFDQLFNFNIGLPARASLRGPLDDPGRTFRINEQTLAGYVQANTTFDLGGIGVEGNFGIRAVRTRDDITGTLFGTTGATPVAFKNDYTDFLPNALLKFRLTPQLQLRLAATQTRTRPSFGQLNPALALGAPPNCGSLPPGTECVRLASGGNPFLKPLDSNNYDASLEYYFTRTGFVSLAGFYRDMKGFIANRAFTFAQPDPTTGAPLRVTGPVNTNKATIKGVEAQIRTFLDFGGMPSFLKSFGVEANATYIDAKANFLLFQTPGVLNSGTTIKDRIPDVSKWTYNLVGMYEAGGLTARLAYNKRTGYPEGALVEDCESCPVFTRQGYGRGTSRLDWSSSYAFTPHLTFFFDWTNILSKPFKSDIVRVDYSKRNNGVPTKTEIFPMVVRYEESVLSGGVRFRF</sequence>
<comment type="subcellular location">
    <subcellularLocation>
        <location evidence="1 4">Cell outer membrane</location>
    </subcellularLocation>
</comment>
<evidence type="ECO:0000259" key="7">
    <source>
        <dbReference type="Pfam" id="PF00593"/>
    </source>
</evidence>
<evidence type="ECO:0000313" key="10">
    <source>
        <dbReference type="Proteomes" id="UP001501310"/>
    </source>
</evidence>
<dbReference type="Pfam" id="PF07715">
    <property type="entry name" value="Plug"/>
    <property type="match status" value="1"/>
</dbReference>
<dbReference type="SUPFAM" id="SSF56935">
    <property type="entry name" value="Porins"/>
    <property type="match status" value="1"/>
</dbReference>
<dbReference type="InterPro" id="IPR037066">
    <property type="entry name" value="Plug_dom_sf"/>
</dbReference>
<feature type="signal peptide" evidence="6">
    <location>
        <begin position="1"/>
        <end position="24"/>
    </location>
</feature>
<dbReference type="RefSeq" id="WP_344709665.1">
    <property type="nucleotide sequence ID" value="NZ_BAAAZD010000002.1"/>
</dbReference>
<keyword evidence="6" id="KW-0732">Signal</keyword>
<dbReference type="Proteomes" id="UP001501310">
    <property type="component" value="Unassembled WGS sequence"/>
</dbReference>
<comment type="similarity">
    <text evidence="4">Belongs to the TonB-dependent receptor family.</text>
</comment>
<dbReference type="EMBL" id="BAAAZD010000002">
    <property type="protein sequence ID" value="GAA4004440.1"/>
    <property type="molecule type" value="Genomic_DNA"/>
</dbReference>
<keyword evidence="9" id="KW-0675">Receptor</keyword>
<feature type="domain" description="TonB-dependent receptor-like beta-barrel" evidence="7">
    <location>
        <begin position="398"/>
        <end position="898"/>
    </location>
</feature>
<evidence type="ECO:0000256" key="4">
    <source>
        <dbReference type="RuleBase" id="RU003357"/>
    </source>
</evidence>
<feature type="compositionally biased region" description="Low complexity" evidence="5">
    <location>
        <begin position="27"/>
        <end position="55"/>
    </location>
</feature>
<reference evidence="10" key="1">
    <citation type="journal article" date="2019" name="Int. J. Syst. Evol. Microbiol.">
        <title>The Global Catalogue of Microorganisms (GCM) 10K type strain sequencing project: providing services to taxonomists for standard genome sequencing and annotation.</title>
        <authorList>
            <consortium name="The Broad Institute Genomics Platform"/>
            <consortium name="The Broad Institute Genome Sequencing Center for Infectious Disease"/>
            <person name="Wu L."/>
            <person name="Ma J."/>
        </authorList>
    </citation>
    <scope>NUCLEOTIDE SEQUENCE [LARGE SCALE GENOMIC DNA]</scope>
    <source>
        <strain evidence="10">JCM 16603</strain>
    </source>
</reference>
<evidence type="ECO:0000256" key="2">
    <source>
        <dbReference type="ARBA" id="ARBA00023136"/>
    </source>
</evidence>
<evidence type="ECO:0000256" key="6">
    <source>
        <dbReference type="SAM" id="SignalP"/>
    </source>
</evidence>